<evidence type="ECO:0000259" key="1">
    <source>
        <dbReference type="Pfam" id="PF05171"/>
    </source>
</evidence>
<dbReference type="EMBL" id="BFBB01000008">
    <property type="protein sequence ID" value="GBF51033.1"/>
    <property type="molecule type" value="Genomic_DNA"/>
</dbReference>
<evidence type="ECO:0000313" key="3">
    <source>
        <dbReference type="Proteomes" id="UP000245133"/>
    </source>
</evidence>
<dbReference type="SUPFAM" id="SSF144064">
    <property type="entry name" value="Heme iron utilization protein-like"/>
    <property type="match status" value="1"/>
</dbReference>
<sequence>MNTALAESWQKLKKEAPNVRIRDAAASLGVSELELLATRIGTGVSPLKENWTEFLIKCPSLGRVMALTRNDFCVHERKGSFEHVSVHGKMGLVTGPEIDLRIFLNQWRYGFFVEDTSEERILYSVQFFDGSGEAVFKLYATEESDLASFLRLKNDLQKLDGISQLNLEPKIKEQSPVKPQLDKSTRVRFLESWSNLKDTHDFFTLLNEFNVERMDALEIANGRFTSPWEWKQFESLLKLCVKEGLEIMVFVGSKGVIQIHTGLVETLEERGPWFNILDKDFNLHLRKDFVSHIWFVNKPTLDGTVSSLELFSENGELILQCFGKRKPGQPQSKLWEKLIDLCQPKD</sequence>
<protein>
    <submittedName>
        <fullName evidence="2">Putative hemin transport protein HmuS</fullName>
    </submittedName>
</protein>
<dbReference type="CDD" id="cd16830">
    <property type="entry name" value="HemS-like_N"/>
    <property type="match status" value="1"/>
</dbReference>
<gene>
    <name evidence="2" type="ORF">LPTSP4_25640</name>
</gene>
<dbReference type="Gene3D" id="3.40.1570.10">
    <property type="entry name" value="HemS/ChuS/ChuX like domains"/>
    <property type="match status" value="2"/>
</dbReference>
<evidence type="ECO:0000313" key="2">
    <source>
        <dbReference type="EMBL" id="GBF51033.1"/>
    </source>
</evidence>
<dbReference type="GO" id="GO:0006826">
    <property type="term" value="P:iron ion transport"/>
    <property type="evidence" value="ECO:0007669"/>
    <property type="project" value="InterPro"/>
</dbReference>
<dbReference type="RefSeq" id="WP_108977325.1">
    <property type="nucleotide sequence ID" value="NZ_BFBB01000008.1"/>
</dbReference>
<dbReference type="Proteomes" id="UP000245133">
    <property type="component" value="Unassembled WGS sequence"/>
</dbReference>
<proteinExistence type="predicted"/>
<feature type="domain" description="Haemin-degrading HemS/ChuX" evidence="1">
    <location>
        <begin position="29"/>
        <end position="156"/>
    </location>
</feature>
<dbReference type="OrthoDB" id="316630at2"/>
<accession>A0A2P2E2A6</accession>
<dbReference type="CDD" id="cd16831">
    <property type="entry name" value="HemS-like_C"/>
    <property type="match status" value="1"/>
</dbReference>
<dbReference type="AlphaFoldDB" id="A0A2P2E2A6"/>
<reference evidence="2 3" key="1">
    <citation type="submission" date="2018-02" db="EMBL/GenBank/DDBJ databases">
        <title>Novel Leptospira species isolated from soil and water in Japan.</title>
        <authorList>
            <person name="Nakao R."/>
            <person name="Masuzawa T."/>
        </authorList>
    </citation>
    <scope>NUCLEOTIDE SEQUENCE [LARGE SCALE GENOMIC DNA]</scope>
    <source>
        <strain evidence="2 3">YH101</strain>
    </source>
</reference>
<name>A0A2P2E2A6_9LEPT</name>
<dbReference type="Pfam" id="PF05171">
    <property type="entry name" value="HemS"/>
    <property type="match status" value="2"/>
</dbReference>
<dbReference type="InterPro" id="IPR053733">
    <property type="entry name" value="Heme_Transport_Util_sf"/>
</dbReference>
<comment type="caution">
    <text evidence="2">The sequence shown here is derived from an EMBL/GenBank/DDBJ whole genome shotgun (WGS) entry which is preliminary data.</text>
</comment>
<feature type="domain" description="Haemin-degrading HemS/ChuX" evidence="1">
    <location>
        <begin position="210"/>
        <end position="339"/>
    </location>
</feature>
<dbReference type="InterPro" id="IPR007845">
    <property type="entry name" value="HemS/ChuX_dom"/>
</dbReference>
<organism evidence="2 3">
    <name type="scientific">Leptospira ryugenii</name>
    <dbReference type="NCBI Taxonomy" id="1917863"/>
    <lineage>
        <taxon>Bacteria</taxon>
        <taxon>Pseudomonadati</taxon>
        <taxon>Spirochaetota</taxon>
        <taxon>Spirochaetia</taxon>
        <taxon>Leptospirales</taxon>
        <taxon>Leptospiraceae</taxon>
        <taxon>Leptospira</taxon>
    </lineage>
</organism>
<keyword evidence="3" id="KW-1185">Reference proteome</keyword>